<feature type="transmembrane region" description="Helical" evidence="7">
    <location>
        <begin position="92"/>
        <end position="113"/>
    </location>
</feature>
<dbReference type="Pfam" id="PF00528">
    <property type="entry name" value="BPD_transp_1"/>
    <property type="match status" value="1"/>
</dbReference>
<evidence type="ECO:0000256" key="3">
    <source>
        <dbReference type="ARBA" id="ARBA00022475"/>
    </source>
</evidence>
<keyword evidence="5 7" id="KW-1133">Transmembrane helix</keyword>
<keyword evidence="4 7" id="KW-0812">Transmembrane</keyword>
<dbReference type="InterPro" id="IPR035906">
    <property type="entry name" value="MetI-like_sf"/>
</dbReference>
<feature type="transmembrane region" description="Helical" evidence="7">
    <location>
        <begin position="251"/>
        <end position="272"/>
    </location>
</feature>
<dbReference type="PANTHER" id="PTHR30193:SF45">
    <property type="entry name" value="ABC TRANSPORTER PERMEASE PROTEIN"/>
    <property type="match status" value="1"/>
</dbReference>
<gene>
    <name evidence="9" type="ORF">KL86PLE_30422</name>
</gene>
<evidence type="ECO:0000256" key="1">
    <source>
        <dbReference type="ARBA" id="ARBA00004651"/>
    </source>
</evidence>
<feature type="domain" description="ABC transmembrane type-1" evidence="8">
    <location>
        <begin position="88"/>
        <end position="302"/>
    </location>
</feature>
<dbReference type="RefSeq" id="WP_288196259.1">
    <property type="nucleotide sequence ID" value="NZ_LT608334.1"/>
</dbReference>
<proteinExistence type="inferred from homology"/>
<evidence type="ECO:0000256" key="7">
    <source>
        <dbReference type="RuleBase" id="RU363032"/>
    </source>
</evidence>
<protein>
    <submittedName>
        <fullName evidence="9">ABC-type transporter, integral membrane subunit</fullName>
    </submittedName>
</protein>
<dbReference type="InterPro" id="IPR051393">
    <property type="entry name" value="ABC_transporter_permease"/>
</dbReference>
<evidence type="ECO:0000256" key="5">
    <source>
        <dbReference type="ARBA" id="ARBA00022989"/>
    </source>
</evidence>
<dbReference type="GO" id="GO:0005886">
    <property type="term" value="C:plasma membrane"/>
    <property type="evidence" value="ECO:0007669"/>
    <property type="project" value="UniProtKB-SubCell"/>
</dbReference>
<name>A0A212LEK8_9HYPH</name>
<dbReference type="Gene3D" id="1.10.3720.10">
    <property type="entry name" value="MetI-like"/>
    <property type="match status" value="1"/>
</dbReference>
<comment type="subcellular location">
    <subcellularLocation>
        <location evidence="1 7">Cell membrane</location>
        <topology evidence="1 7">Multi-pass membrane protein</topology>
    </subcellularLocation>
</comment>
<dbReference type="PANTHER" id="PTHR30193">
    <property type="entry name" value="ABC TRANSPORTER PERMEASE PROTEIN"/>
    <property type="match status" value="1"/>
</dbReference>
<keyword evidence="3" id="KW-1003">Cell membrane</keyword>
<evidence type="ECO:0000256" key="2">
    <source>
        <dbReference type="ARBA" id="ARBA00022448"/>
    </source>
</evidence>
<keyword evidence="6 7" id="KW-0472">Membrane</keyword>
<dbReference type="PROSITE" id="PS50928">
    <property type="entry name" value="ABC_TM1"/>
    <property type="match status" value="1"/>
</dbReference>
<feature type="transmembrane region" description="Helical" evidence="7">
    <location>
        <begin position="32"/>
        <end position="57"/>
    </location>
</feature>
<dbReference type="AlphaFoldDB" id="A0A212LEK8"/>
<comment type="similarity">
    <text evidence="7">Belongs to the binding-protein-dependent transport system permease family.</text>
</comment>
<evidence type="ECO:0000259" key="8">
    <source>
        <dbReference type="PROSITE" id="PS50928"/>
    </source>
</evidence>
<keyword evidence="2 7" id="KW-0813">Transport</keyword>
<sequence length="314" mass="33300">MTLALERFDVDGLGERRLSAVRRLVAAGGRGLWLAPIVAALAVTTLYPTVFLIALSLSKSSLGSPFRAFVGLDQFGRVLTDPVFLAAIGRSIVYGFVGSALQLVAGFAIALLFSSLIKGGRLLVSLVLLPLMTPPVMVGVAWKLILAPAGGLLNGWLLAAGIIEAPISFLGTGGWAWLSIGLADFWQWTPFIVILCFAALTTLPDGVIEASVIDGANARQRLVHIILPALAAPLASIFVLKLIIAFKLFDLVYVLTFGGPGFDTTNAGFAIWKHGLQEFDVAQAAAETLIYAVVIGLVTLPVVKLHAALERWDT</sequence>
<feature type="transmembrane region" description="Helical" evidence="7">
    <location>
        <begin position="122"/>
        <end position="145"/>
    </location>
</feature>
<feature type="transmembrane region" description="Helical" evidence="7">
    <location>
        <begin position="284"/>
        <end position="303"/>
    </location>
</feature>
<feature type="transmembrane region" description="Helical" evidence="7">
    <location>
        <begin position="223"/>
        <end position="244"/>
    </location>
</feature>
<dbReference type="InterPro" id="IPR000515">
    <property type="entry name" value="MetI-like"/>
</dbReference>
<organism evidence="9">
    <name type="scientific">uncultured Pleomorphomonas sp</name>
    <dbReference type="NCBI Taxonomy" id="442121"/>
    <lineage>
        <taxon>Bacteria</taxon>
        <taxon>Pseudomonadati</taxon>
        <taxon>Pseudomonadota</taxon>
        <taxon>Alphaproteobacteria</taxon>
        <taxon>Hyphomicrobiales</taxon>
        <taxon>Pleomorphomonadaceae</taxon>
        <taxon>Pleomorphomonas</taxon>
        <taxon>environmental samples</taxon>
    </lineage>
</organism>
<evidence type="ECO:0000256" key="6">
    <source>
        <dbReference type="ARBA" id="ARBA00023136"/>
    </source>
</evidence>
<dbReference type="EMBL" id="FMJD01000007">
    <property type="protein sequence ID" value="SCM75975.1"/>
    <property type="molecule type" value="Genomic_DNA"/>
</dbReference>
<dbReference type="SUPFAM" id="SSF161098">
    <property type="entry name" value="MetI-like"/>
    <property type="match status" value="1"/>
</dbReference>
<dbReference type="CDD" id="cd06261">
    <property type="entry name" value="TM_PBP2"/>
    <property type="match status" value="1"/>
</dbReference>
<feature type="transmembrane region" description="Helical" evidence="7">
    <location>
        <begin position="157"/>
        <end position="178"/>
    </location>
</feature>
<feature type="transmembrane region" description="Helical" evidence="7">
    <location>
        <begin position="185"/>
        <end position="203"/>
    </location>
</feature>
<reference evidence="9" key="1">
    <citation type="submission" date="2016-08" db="EMBL/GenBank/DDBJ databases">
        <authorList>
            <person name="Seilhamer J.J."/>
        </authorList>
    </citation>
    <scope>NUCLEOTIDE SEQUENCE</scope>
    <source>
        <strain evidence="9">86</strain>
    </source>
</reference>
<evidence type="ECO:0000256" key="4">
    <source>
        <dbReference type="ARBA" id="ARBA00022692"/>
    </source>
</evidence>
<dbReference type="GO" id="GO:0055085">
    <property type="term" value="P:transmembrane transport"/>
    <property type="evidence" value="ECO:0007669"/>
    <property type="project" value="InterPro"/>
</dbReference>
<accession>A0A212LEK8</accession>
<evidence type="ECO:0000313" key="9">
    <source>
        <dbReference type="EMBL" id="SCM75975.1"/>
    </source>
</evidence>